<dbReference type="AlphaFoldDB" id="A0AAV8XUU8"/>
<organism evidence="2 3">
    <name type="scientific">Rhamnusium bicolor</name>
    <dbReference type="NCBI Taxonomy" id="1586634"/>
    <lineage>
        <taxon>Eukaryota</taxon>
        <taxon>Metazoa</taxon>
        <taxon>Ecdysozoa</taxon>
        <taxon>Arthropoda</taxon>
        <taxon>Hexapoda</taxon>
        <taxon>Insecta</taxon>
        <taxon>Pterygota</taxon>
        <taxon>Neoptera</taxon>
        <taxon>Endopterygota</taxon>
        <taxon>Coleoptera</taxon>
        <taxon>Polyphaga</taxon>
        <taxon>Cucujiformia</taxon>
        <taxon>Chrysomeloidea</taxon>
        <taxon>Cerambycidae</taxon>
        <taxon>Lepturinae</taxon>
        <taxon>Rhagiini</taxon>
        <taxon>Rhamnusium</taxon>
    </lineage>
</organism>
<dbReference type="EMBL" id="JANEYF010002760">
    <property type="protein sequence ID" value="KAJ8942500.1"/>
    <property type="molecule type" value="Genomic_DNA"/>
</dbReference>
<feature type="region of interest" description="Disordered" evidence="1">
    <location>
        <begin position="80"/>
        <end position="104"/>
    </location>
</feature>
<dbReference type="Proteomes" id="UP001162156">
    <property type="component" value="Unassembled WGS sequence"/>
</dbReference>
<evidence type="ECO:0000256" key="1">
    <source>
        <dbReference type="SAM" id="MobiDB-lite"/>
    </source>
</evidence>
<gene>
    <name evidence="2" type="ORF">NQ314_010053</name>
</gene>
<evidence type="ECO:0000313" key="2">
    <source>
        <dbReference type="EMBL" id="KAJ8942500.1"/>
    </source>
</evidence>
<keyword evidence="3" id="KW-1185">Reference proteome</keyword>
<evidence type="ECO:0000313" key="3">
    <source>
        <dbReference type="Proteomes" id="UP001162156"/>
    </source>
</evidence>
<reference evidence="2" key="1">
    <citation type="journal article" date="2023" name="Insect Mol. Biol.">
        <title>Genome sequencing provides insights into the evolution of gene families encoding plant cell wall-degrading enzymes in longhorned beetles.</title>
        <authorList>
            <person name="Shin N.R."/>
            <person name="Okamura Y."/>
            <person name="Kirsch R."/>
            <person name="Pauchet Y."/>
        </authorList>
    </citation>
    <scope>NUCLEOTIDE SEQUENCE</scope>
    <source>
        <strain evidence="2">RBIC_L_NR</strain>
    </source>
</reference>
<sequence>MTQDELYELINMSDQEVVVPPSDLESECSEDDVGSDVYILGFDENDLVLQGTRSDTSSDWDSDDDISLATIRTNIIRQKEPTWLKSNKPDPPSSFDETDSGVPD</sequence>
<comment type="caution">
    <text evidence="2">The sequence shown here is derived from an EMBL/GenBank/DDBJ whole genome shotgun (WGS) entry which is preliminary data.</text>
</comment>
<protein>
    <submittedName>
        <fullName evidence="2">Uncharacterized protein</fullName>
    </submittedName>
</protein>
<proteinExistence type="predicted"/>
<name>A0AAV8XUU8_9CUCU</name>
<accession>A0AAV8XUU8</accession>